<dbReference type="PANTHER" id="PTHR43214:SF43">
    <property type="entry name" value="TWO-COMPONENT RESPONSE REGULATOR"/>
    <property type="match status" value="1"/>
</dbReference>
<dbReference type="PANTHER" id="PTHR43214">
    <property type="entry name" value="TWO-COMPONENT RESPONSE REGULATOR"/>
    <property type="match status" value="1"/>
</dbReference>
<sequence length="219" mass="24885">MNVIEVVLADNQPLTLCGLRSSIADHSDIRILAECTERECLMEVVSTHAPQVLLVSTELLREEFDPLQALKEDYPHTRVLLLTARHDSAFLQHILRLGINGVFKRERPVHHIPIAIRTVNRGELWFERAVTEGMLSDLLRNGNGKKDHADGEKKPPVSAREQEVIELICQGLRNKEISERLHISEATVSHHLTSIFRKLEVEDRVSLVLHAVRHHLVAL</sequence>
<dbReference type="PROSITE" id="PS50110">
    <property type="entry name" value="RESPONSE_REGULATORY"/>
    <property type="match status" value="1"/>
</dbReference>
<dbReference type="PROSITE" id="PS50043">
    <property type="entry name" value="HTH_LUXR_2"/>
    <property type="match status" value="1"/>
</dbReference>
<reference evidence="5 6" key="1">
    <citation type="submission" date="2019-03" db="EMBL/GenBank/DDBJ databases">
        <title>Genomic Encyclopedia of Type Strains, Phase IV (KMG-IV): sequencing the most valuable type-strain genomes for metagenomic binning, comparative biology and taxonomic classification.</title>
        <authorList>
            <person name="Goeker M."/>
        </authorList>
    </citation>
    <scope>NUCLEOTIDE SEQUENCE [LARGE SCALE GENOMIC DNA]</scope>
    <source>
        <strain evidence="5 6">DSM 103428</strain>
    </source>
</reference>
<dbReference type="GO" id="GO:0000160">
    <property type="term" value="P:phosphorelay signal transduction system"/>
    <property type="evidence" value="ECO:0007669"/>
    <property type="project" value="InterPro"/>
</dbReference>
<dbReference type="Gene3D" id="3.40.50.2300">
    <property type="match status" value="1"/>
</dbReference>
<evidence type="ECO:0000259" key="4">
    <source>
        <dbReference type="PROSITE" id="PS50110"/>
    </source>
</evidence>
<dbReference type="SMART" id="SM00421">
    <property type="entry name" value="HTH_LUXR"/>
    <property type="match status" value="1"/>
</dbReference>
<evidence type="ECO:0000259" key="3">
    <source>
        <dbReference type="PROSITE" id="PS50043"/>
    </source>
</evidence>
<keyword evidence="6" id="KW-1185">Reference proteome</keyword>
<dbReference type="CDD" id="cd06170">
    <property type="entry name" value="LuxR_C_like"/>
    <property type="match status" value="1"/>
</dbReference>
<gene>
    <name evidence="5" type="ORF">C7378_2679</name>
</gene>
<keyword evidence="1" id="KW-0238">DNA-binding</keyword>
<dbReference type="GO" id="GO:0003677">
    <property type="term" value="F:DNA binding"/>
    <property type="evidence" value="ECO:0007669"/>
    <property type="project" value="UniProtKB-KW"/>
</dbReference>
<protein>
    <submittedName>
        <fullName evidence="5">LuxR family two component transcriptional regulator</fullName>
    </submittedName>
</protein>
<dbReference type="InterPro" id="IPR011006">
    <property type="entry name" value="CheY-like_superfamily"/>
</dbReference>
<dbReference type="Proteomes" id="UP000295210">
    <property type="component" value="Unassembled WGS sequence"/>
</dbReference>
<dbReference type="AlphaFoldDB" id="A0A4R1L4K4"/>
<dbReference type="PRINTS" id="PR00038">
    <property type="entry name" value="HTHLUXR"/>
</dbReference>
<evidence type="ECO:0000256" key="1">
    <source>
        <dbReference type="ARBA" id="ARBA00023125"/>
    </source>
</evidence>
<dbReference type="GO" id="GO:0006355">
    <property type="term" value="P:regulation of DNA-templated transcription"/>
    <property type="evidence" value="ECO:0007669"/>
    <property type="project" value="InterPro"/>
</dbReference>
<evidence type="ECO:0000313" key="5">
    <source>
        <dbReference type="EMBL" id="TCK72047.1"/>
    </source>
</evidence>
<dbReference type="SUPFAM" id="SSF46894">
    <property type="entry name" value="C-terminal effector domain of the bipartite response regulators"/>
    <property type="match status" value="1"/>
</dbReference>
<dbReference type="InterPro" id="IPR000792">
    <property type="entry name" value="Tscrpt_reg_LuxR_C"/>
</dbReference>
<comment type="caution">
    <text evidence="5">The sequence shown here is derived from an EMBL/GenBank/DDBJ whole genome shotgun (WGS) entry which is preliminary data.</text>
</comment>
<dbReference type="InterPro" id="IPR039420">
    <property type="entry name" value="WalR-like"/>
</dbReference>
<dbReference type="PROSITE" id="PS00622">
    <property type="entry name" value="HTH_LUXR_1"/>
    <property type="match status" value="1"/>
</dbReference>
<dbReference type="InterPro" id="IPR016032">
    <property type="entry name" value="Sig_transdc_resp-reg_C-effctor"/>
</dbReference>
<evidence type="ECO:0000256" key="2">
    <source>
        <dbReference type="PROSITE-ProRule" id="PRU00169"/>
    </source>
</evidence>
<dbReference type="SUPFAM" id="SSF52172">
    <property type="entry name" value="CheY-like"/>
    <property type="match status" value="1"/>
</dbReference>
<dbReference type="InterPro" id="IPR001789">
    <property type="entry name" value="Sig_transdc_resp-reg_receiver"/>
</dbReference>
<organism evidence="5 6">
    <name type="scientific">Acidipila rosea</name>
    <dbReference type="NCBI Taxonomy" id="768535"/>
    <lineage>
        <taxon>Bacteria</taxon>
        <taxon>Pseudomonadati</taxon>
        <taxon>Acidobacteriota</taxon>
        <taxon>Terriglobia</taxon>
        <taxon>Terriglobales</taxon>
        <taxon>Acidobacteriaceae</taxon>
        <taxon>Acidipila</taxon>
    </lineage>
</organism>
<evidence type="ECO:0000313" key="6">
    <source>
        <dbReference type="Proteomes" id="UP000295210"/>
    </source>
</evidence>
<feature type="domain" description="HTH luxR-type" evidence="3">
    <location>
        <begin position="150"/>
        <end position="215"/>
    </location>
</feature>
<proteinExistence type="predicted"/>
<dbReference type="Pfam" id="PF00196">
    <property type="entry name" value="GerE"/>
    <property type="match status" value="1"/>
</dbReference>
<dbReference type="EMBL" id="SMGK01000004">
    <property type="protein sequence ID" value="TCK72047.1"/>
    <property type="molecule type" value="Genomic_DNA"/>
</dbReference>
<name>A0A4R1L4K4_9BACT</name>
<accession>A0A4R1L4K4</accession>
<feature type="domain" description="Response regulatory" evidence="4">
    <location>
        <begin position="5"/>
        <end position="120"/>
    </location>
</feature>
<comment type="caution">
    <text evidence="2">Lacks conserved residue(s) required for the propagation of feature annotation.</text>
</comment>